<dbReference type="InterPro" id="IPR015817">
    <property type="entry name" value="Vitellinogen_open_b-sht_sub1"/>
</dbReference>
<dbReference type="GO" id="GO:0045735">
    <property type="term" value="F:nutrient reservoir activity"/>
    <property type="evidence" value="ECO:0007669"/>
    <property type="project" value="UniProtKB-KW"/>
</dbReference>
<dbReference type="Pfam" id="PF06448">
    <property type="entry name" value="DUF1081"/>
    <property type="match status" value="1"/>
</dbReference>
<proteinExistence type="predicted"/>
<comment type="caution">
    <text evidence="10">Lacks conserved residue(s) required for the propagation of feature annotation.</text>
</comment>
<dbReference type="Pfam" id="PF00094">
    <property type="entry name" value="VWD"/>
    <property type="match status" value="1"/>
</dbReference>
<evidence type="ECO:0000256" key="5">
    <source>
        <dbReference type="ARBA" id="ARBA00022761"/>
    </source>
</evidence>
<evidence type="ECO:0000256" key="1">
    <source>
        <dbReference type="ARBA" id="ARBA00004613"/>
    </source>
</evidence>
<dbReference type="Gene3D" id="2.30.230.10">
    <property type="entry name" value="Lipovitellin, beta-sheet shell regions, chain A"/>
    <property type="match status" value="1"/>
</dbReference>
<evidence type="ECO:0000256" key="9">
    <source>
        <dbReference type="ARBA" id="ARBA00023180"/>
    </source>
</evidence>
<dbReference type="CTD" id="34283"/>
<evidence type="ECO:0000256" key="6">
    <source>
        <dbReference type="ARBA" id="ARBA00023055"/>
    </source>
</evidence>
<keyword evidence="4 11" id="KW-0732">Signal</keyword>
<dbReference type="InterPro" id="IPR015819">
    <property type="entry name" value="Lipid_transp_b-sht_shell"/>
</dbReference>
<sequence length="4292" mass="487648">MTIIAGSRWLQLFIIIFFVTITTQEITQECGRTKCKIEGIPKFKYNVGTIYRYHHSVNVSLNLGNASTASNLFITSLVEIEFTTPCEADLRISDAGISQRVKSEDESKYSDRTETKFKEHLEEYSLRFAFEDGHVREVCPHSQDPVWSVNIKRGILSMLQNTMKRFDVDHHTNELDVNGICDTHYRLHEARKTSLIVTKAKDLDSCSNRGKHLSIIQSTGYTSPRKHSKNSLLDSNLNCEIVIDHNIYESVYCKESHTLKALSNRDAAVKSTVNSALTLIEEINKEDVFEDEEETIDYSNIVPTNLLYDHSSETSSGKTSYSELRTSRDLLKSMCLLGSSGQLEQQFSELFTKFIHSARLLDYASLSALLKRADGICVGGRKRLLDALPFIGTGSSLKVMRDTMSKKMVDKDTSDKWVTAIALVPRPDASTVAALLSLLELEGDMPDAHLTLVYSAVVRAFCQNDAVMNKWRRREQGGFFQTDDCLSIEGTGINKFLARLEDTIDRGCNPRPHNPEENRKTLEALKAIGNMGLETRGILRKLETCVNDVSGFLPMEIKISAIEAHRRLPSCQDTRDKMFLELYRNVTHDPEIRIASYLQVMRCPDYTVIKTIKGILREEPVNQVGSFVWSHLTNLHASSSPTRIEIQSLLTDRDLGDKFNSDARKYSRNYESSFFSEEYNVGGTFQSNVVFSSKSYIPRTLTFNVSLDLFGESVHVFEATVRMEGMEYYAEKFFGPDGPLAKDKISQHIASFLRKIRSPEDMSALWDGIKRLPNIIDNNFGDPTISVSYKIFGNELDFRTLRGKDEIAKNIFALDPWSKILKLFSGKEIRYENSAMFLDFSYIVSSTAGLPVRLDLTGSAACNLKLSGLLEAGQSSGRTDIQFAGNLSPSVSVDVTGKMTVDAFYKSAAIKLRSNIYTSSAVRLKLEVKGMELIRLNVGLPNRKLEVFSMRTDILLVSGNEATTTETSAIGSLRHQPVYFANTTCSWPVLERLIGLKLCLDYQFPNTTEITDASYLLLNGPTLLRTSIIKADPTAESYLFEYKWNASPTESTIKLAFDTPGSKIHREASAVLTFDAPTRNVSLLLSSAGNSLVAKGTYKRTDDEAMVDVGLDVNGTKHLQGYMGYTRTKGNYGYTYNPKMYLAINGERVAELQGTIRDAHKNNVSQCDIDLTFETKRVKSRVMGYVMTRETSLTGNVKLEYQFQPSKKNETLQVEISLANRSTKTLTHKEANLKIQSSAYPQLNAIINSWYQQALGHLELHLEINGKPHLRDDRHKLTAQLVLTHSKAYFQSDESKINAYFALRKPIQNLDIKIGIQRFSIGPSSKTYFLVRYAPGKEITLAVNLITPRGNMYAVEAHVNMTIPNLVPLVIDLKINEKARREYDIDFAGTWFSGHNGTIRGTYADRSSGVPGMAGAPRIVSHSLKLLVRSPSLERDVLINCKLYRDLIDVKLDVNVEYLDADKYAIMFEHSQVHLGKFTTSAEARYKNNVYGVTANFDVQGEIRMEIHLDRWRDVHLVLTGINQETNKEFGVEVRWDANRDPDLKFAALLRLAKQYEDLGVSYSRNLTAFAMVTYPGRLFTTSGLLAMINGNNYIIDGKIVWDPESIIQLGIDIDFDPENWRKSAKFDGQVLTPFEGWRKTSLNSRYNWTEKTIAMNCDAHWQDNEKVLVHLLASYEPLEGGDEYKADCGLISTIHNIGWMTANVTHKLWRTSQTSNMDSTILLRYNPDNVVDVKSNWSIEGPSNIGDNITVTGNLQFASPIVNYKNGNIKCQLRWEPNWKFGGASSAEIDLRKYTGILRGDLARIKESMIEFNLTSPLEKYRLVTGRFGISERNRHVVAEVVSPSGPIGIEALCQLFTTTNNDFNVVMKVSTPIELLQRFWIIAKMARTEADFRLAYNNITAGFQAVWHYNNITDFHYSYIIFTPIHGLHESGIVAKLIVPGLNGQTSKKYAIDTEFSVRIVERKVGLRAISGPRITARGMELLTDPEADDAHKDDFSWHGDAEVHLAVISPITGTLDVDKDGVVYQAAGILGIPNGVIILNDKFTFEDVFDMRNILEVTTPFLWASRISYTYIFKVDMENSVYYMDTQLNVNRVLSINSSYWIETGLTGNYSYAEGDEDDSQNHRLELILKTPLESLKRIDAVGTYEHDENIFRSSIKVRTNESSAHFSSSLEMEENFSDGTFTLGVISPILEIPTTKITVKKDFTEKEKRIEAGIEMEEVKRAPCRVQLAWDITSNHQAMVFVGLETWVESLPSAEFLVEYSNSLAQNKSLRVNTTLKHYPQSEYKVAAVYEPTGHVQINLDGPEDMEYKFDGVVDQSNKITGELRNVKTAVIYRVNGQWNFERGQDNIVTMDTGILLSNDKGEEHHVALTLVREKAGLKFIVTSDRVNAESSLAYINAFNWNISITTSYPRIQSSRNGEMIRYNLQAHSNVQTNGETSLYFRGDTPLRGLESLETSANLLLGSDNGDARIVHQLNDDRYQLDCAWKLAYMIDMLFRVNGLANDRKAGIEVFLRKATTNLNTGFDVNVDGDRWRCATNATVSYRDSENLDGIISVKLPPPDDDNHQILVSYHANGGLRDAKYVVGYTATRAKANYATDGSILFGERNIDGHLRLTWGTYPGEAINNILNATFEGTKIGLKYSLHTPKFIDQETGIIVLNYDGGTSQRSILDADVYYPSATKVGTAHISYDSINNVNGTLNATTSFPRFSYAACDFVVLTTLRRNKRYVKVFWPNDTAHINSDYSYQSERLNSNLEGIVHLEVPLSTRHIAQLNYGYKKRPQVTTGGAQLDYNEERILDANYNSKSESRGGFDKDTIQITLENPYQPLGIDYINQFEYSAGNAGTNYPTLESRRAHVYRLDNSSAFSISGESRIRTTHEGQDIELQAESLNKTVKIRTDYQVIPGEFNHNCRLDLAQDAWMTYRVNIVNKTTEEIDNQFIVIDITYPYRNFTIDGSYMITSHEFNTEGKLFWNKTYPPGEQPFEYEVERTIGAGFEWKNLTENTQGASDRQLLNFTLKHPSLSKDAHLAGYLHRRDGKMLLNATVIVDYSENPDKLGRLSTVIQNDSTSPKDVRYSYLIQGKHPRTRLTLDVTGKITKNSWSLFHTYHNASYFRGFRTEDQGHFYTTIDVPRRQFEFHRESNDVTKHLDFGYYPDHPIYKANGSIVDSVKYLNATGAYYLNIPEKLTWMMVNYTPDAVTSLRMYGNIPDVRNAIFDVWRTYERDLIVNDVSFYLKLNHSRLVTYTLKWRPELKKDIADNIRGAMADFYTEFGKDLDYWKYYIKSESVSAINEIWDDAKDDLRGYINDWENLKELDDDLERLKIYLNDSYNSNDFYIKDLVALGMYVVDELALRKHIESLPNIFNEIWEIMGESGEAIRKSLVWIIEATKDAYKKLCEMVSAVLKGESFSQIAQIIEKMVEKYDKFMKDLHVSFIKYINHLWNNVSIAINRQWNRILEAMEPLFIRVLHYLEAVLWKASKEILDFLYDRRNELIKSPYFDRLANFTQDVDRLYKDIKSNDIITNIRKYSAIIITFLQERYFTMVPFGKELKAIIDEILMELSELKKLPSVHFALDKINYIYERVSYFYKYFGVQAKLERTIKIIHAKLMDVSQSALQAESKYREAKTKFIFDPNIGLMCLEQKLPVSWHAFNQTPEFQEIPEYRAIIDLRDYFTTSNATFWTLYYRFRPYTDPYNLLPPFKAQAMIVGHQHYVTFDNHHYDFVGNGSYLLATDFVASEFAVIICYDTIAESNSTMKHKIIVLCGPQEIEINVFDDTVLVRNSNDSLRLPMELDNAMGFVHQKESIVTIELKNGLFNLKCNLKYDVCVLELAGWYFGKTAGLLGTFNNERYDDTIQSNGIVTSDILAFGNSWRIPEINNSQNNPQPLKNLATTGDADKEALKFCQNIFSNKSSEFGDCFAVVEPTLYATACANSRSVPEACTLAISYMQVCSFYDTYLRIPDTCTSCPMADGSTVPEGEFRKLEGNRVPQSTDVVFIVEAKSCNYDVKHNRSVNTLVNQINKELMDAGLKNNRWALVTFGGNGVYDKPRSLILDNKIFTHDIERFPEYFDTIKTGDGNQDVFGAIVFASQLVFRAGVSKTFILMPCSHCEPQNQTLDYSVINQVLLEHETTLHILMDGDFHFSKQRLSKIFYGLDATKSYTRKDVKVLRGDVDLRRQVKMSKNTLGYCTPLALESNGTIFSGNKLRFEKSTAIKKFTSVFAKRVAATALPSHCQHCECTADNDGVTHMECIPCVYPMPTYVDYVSETFNEDDTLSVLQPMDADYVQIDDAED</sequence>
<dbReference type="GO" id="GO:0008289">
    <property type="term" value="F:lipid binding"/>
    <property type="evidence" value="ECO:0007669"/>
    <property type="project" value="UniProtKB-KW"/>
</dbReference>
<dbReference type="InterPro" id="IPR009454">
    <property type="entry name" value="Lipid_transpt_open_b-sht"/>
</dbReference>
<dbReference type="GO" id="GO:0005319">
    <property type="term" value="F:lipid transporter activity"/>
    <property type="evidence" value="ECO:0007669"/>
    <property type="project" value="InterPro"/>
</dbReference>
<feature type="signal peptide" evidence="11">
    <location>
        <begin position="1"/>
        <end position="24"/>
    </location>
</feature>
<dbReference type="InterPro" id="IPR015255">
    <property type="entry name" value="Vitellinogen_open_b-sht"/>
</dbReference>
<evidence type="ECO:0000313" key="17">
    <source>
        <dbReference type="RefSeq" id="XP_011308400.1"/>
    </source>
</evidence>
<dbReference type="PANTHER" id="PTHR23345:SF15">
    <property type="entry name" value="VITELLOGENIN 1-RELATED"/>
    <property type="match status" value="1"/>
</dbReference>
<keyword evidence="9" id="KW-0325">Glycoprotein</keyword>
<keyword evidence="7" id="KW-0446">Lipid-binding</keyword>
<reference evidence="17" key="2">
    <citation type="submission" date="2025-04" db="UniProtKB">
        <authorList>
            <consortium name="RefSeq"/>
        </authorList>
    </citation>
    <scope>IDENTIFICATION</scope>
    <source>
        <strain evidence="17">USDA-PBARC FA_bdor</strain>
        <tissue evidence="17">Whole organism</tissue>
    </source>
</reference>
<dbReference type="SUPFAM" id="SSF56968">
    <property type="entry name" value="Lipovitellin-phosvitin complex, beta-sheet shell regions"/>
    <property type="match status" value="2"/>
</dbReference>
<gene>
    <name evidence="15" type="primary">APLP_4</name>
    <name evidence="14" type="synonym">APLP_3</name>
    <name evidence="17" type="synonym">Apoltp</name>
    <name evidence="15" type="ORF">g.38098</name>
    <name evidence="14" type="ORF">g.38107</name>
</gene>
<name>A0A0C9RFN8_9HYME</name>
<dbReference type="KEGG" id="fas:105269669"/>
<evidence type="ECO:0000259" key="12">
    <source>
        <dbReference type="PROSITE" id="PS51211"/>
    </source>
</evidence>
<evidence type="ECO:0000256" key="11">
    <source>
        <dbReference type="SAM" id="SignalP"/>
    </source>
</evidence>
<dbReference type="Gene3D" id="2.20.50.20">
    <property type="entry name" value="Lipovitellin. Chain A, domain 3"/>
    <property type="match status" value="1"/>
</dbReference>
<evidence type="ECO:0000256" key="10">
    <source>
        <dbReference type="PROSITE-ProRule" id="PRU00557"/>
    </source>
</evidence>
<evidence type="ECO:0000256" key="7">
    <source>
        <dbReference type="ARBA" id="ARBA00023121"/>
    </source>
</evidence>
<dbReference type="OrthoDB" id="6484170at2759"/>
<dbReference type="Gene3D" id="1.25.10.20">
    <property type="entry name" value="Vitellinogen, superhelical"/>
    <property type="match status" value="1"/>
</dbReference>
<accession>A0A0C9RFN8</accession>
<keyword evidence="16" id="KW-1185">Reference proteome</keyword>
<keyword evidence="6" id="KW-0445">Lipid transport</keyword>
<dbReference type="Pfam" id="PF01347">
    <property type="entry name" value="Vitellogenin_N"/>
    <property type="match status" value="1"/>
</dbReference>
<accession>A0A9R1TFW5</accession>
<dbReference type="GeneID" id="105269669"/>
<dbReference type="SMART" id="SM01169">
    <property type="entry name" value="DUF1943"/>
    <property type="match status" value="1"/>
</dbReference>
<dbReference type="FunFam" id="2.20.50.20:FF:000007">
    <property type="entry name" value="von Willebrand factor type D domaincontaining protein"/>
    <property type="match status" value="1"/>
</dbReference>
<dbReference type="SUPFAM" id="SSF48431">
    <property type="entry name" value="Lipovitellin-phosvitin complex, superhelical domain"/>
    <property type="match status" value="1"/>
</dbReference>
<evidence type="ECO:0000259" key="13">
    <source>
        <dbReference type="PROSITE" id="PS51233"/>
    </source>
</evidence>
<dbReference type="InterPro" id="IPR001747">
    <property type="entry name" value="Vitellogenin_N"/>
</dbReference>
<dbReference type="InterPro" id="IPR011030">
    <property type="entry name" value="Lipovitellin_superhlx_dom"/>
</dbReference>
<dbReference type="EMBL" id="GBYB01005801">
    <property type="protein sequence ID" value="JAG75568.1"/>
    <property type="molecule type" value="Transcribed_RNA"/>
</dbReference>
<keyword evidence="8" id="KW-1015">Disulfide bond</keyword>
<dbReference type="GO" id="GO:0005576">
    <property type="term" value="C:extracellular region"/>
    <property type="evidence" value="ECO:0007669"/>
    <property type="project" value="UniProtKB-SubCell"/>
</dbReference>
<evidence type="ECO:0000313" key="14">
    <source>
        <dbReference type="EMBL" id="JAG75565.1"/>
    </source>
</evidence>
<dbReference type="SMART" id="SM00638">
    <property type="entry name" value="LPD_N"/>
    <property type="match status" value="1"/>
</dbReference>
<dbReference type="PANTHER" id="PTHR23345">
    <property type="entry name" value="VITELLOGENIN-RELATED"/>
    <property type="match status" value="1"/>
</dbReference>
<evidence type="ECO:0000256" key="2">
    <source>
        <dbReference type="ARBA" id="ARBA00022448"/>
    </source>
</evidence>
<evidence type="ECO:0000256" key="3">
    <source>
        <dbReference type="ARBA" id="ARBA00022525"/>
    </source>
</evidence>
<evidence type="ECO:0000256" key="8">
    <source>
        <dbReference type="ARBA" id="ARBA00023157"/>
    </source>
</evidence>
<feature type="domain" description="Vitellogenin" evidence="12">
    <location>
        <begin position="45"/>
        <end position="701"/>
    </location>
</feature>
<dbReference type="PROSITE" id="PS51211">
    <property type="entry name" value="VITELLOGENIN"/>
    <property type="match status" value="1"/>
</dbReference>
<evidence type="ECO:0000313" key="16">
    <source>
        <dbReference type="Proteomes" id="UP000694866"/>
    </source>
</evidence>
<feature type="domain" description="VWFD" evidence="13">
    <location>
        <begin position="3703"/>
        <end position="3881"/>
    </location>
</feature>
<keyword evidence="2" id="KW-0813">Transport</keyword>
<dbReference type="Gene3D" id="2.20.80.10">
    <property type="entry name" value="Lipovitellin-phosvitin complex, chain A, domain 4"/>
    <property type="match status" value="1"/>
</dbReference>
<evidence type="ECO:0000313" key="15">
    <source>
        <dbReference type="EMBL" id="JAG75568.1"/>
    </source>
</evidence>
<dbReference type="SMART" id="SM00216">
    <property type="entry name" value="VWD"/>
    <property type="match status" value="1"/>
</dbReference>
<dbReference type="Proteomes" id="UP000694866">
    <property type="component" value="Unplaced"/>
</dbReference>
<dbReference type="RefSeq" id="XP_011308400.1">
    <property type="nucleotide sequence ID" value="XM_011310098.1"/>
</dbReference>
<dbReference type="InterPro" id="IPR015816">
    <property type="entry name" value="Vitellinogen_b-sht_N"/>
</dbReference>
<organism evidence="15">
    <name type="scientific">Fopius arisanus</name>
    <dbReference type="NCBI Taxonomy" id="64838"/>
    <lineage>
        <taxon>Eukaryota</taxon>
        <taxon>Metazoa</taxon>
        <taxon>Ecdysozoa</taxon>
        <taxon>Arthropoda</taxon>
        <taxon>Hexapoda</taxon>
        <taxon>Insecta</taxon>
        <taxon>Pterygota</taxon>
        <taxon>Neoptera</taxon>
        <taxon>Endopterygota</taxon>
        <taxon>Hymenoptera</taxon>
        <taxon>Apocrita</taxon>
        <taxon>Ichneumonoidea</taxon>
        <taxon>Braconidae</taxon>
        <taxon>Opiinae</taxon>
        <taxon>Fopius</taxon>
    </lineage>
</organism>
<dbReference type="EMBL" id="GBYB01005798">
    <property type="protein sequence ID" value="JAG75565.1"/>
    <property type="molecule type" value="Transcribed_RNA"/>
</dbReference>
<dbReference type="PROSITE" id="PS51233">
    <property type="entry name" value="VWFD"/>
    <property type="match status" value="1"/>
</dbReference>
<keyword evidence="5" id="KW-0758">Storage protein</keyword>
<keyword evidence="3" id="KW-0964">Secreted</keyword>
<evidence type="ECO:0000256" key="4">
    <source>
        <dbReference type="ARBA" id="ARBA00022729"/>
    </source>
</evidence>
<protein>
    <submittedName>
        <fullName evidence="14">APLP_3 protein</fullName>
    </submittedName>
    <submittedName>
        <fullName evidence="15">APLP_4 protein</fullName>
    </submittedName>
    <submittedName>
        <fullName evidence="17">Uncharacterized protein Apoltp isoform X1</fullName>
    </submittedName>
</protein>
<comment type="subcellular location">
    <subcellularLocation>
        <location evidence="1">Secreted</location>
    </subcellularLocation>
</comment>
<dbReference type="InterPro" id="IPR001846">
    <property type="entry name" value="VWF_type-D"/>
</dbReference>
<feature type="chain" id="PRO_5007394693" evidence="11">
    <location>
        <begin position="25"/>
        <end position="4292"/>
    </location>
</feature>
<reference evidence="15" key="1">
    <citation type="submission" date="2015-01" db="EMBL/GenBank/DDBJ databases">
        <title>Transcriptome Assembly of Fopius arisanus.</title>
        <authorList>
            <person name="Geib S."/>
        </authorList>
    </citation>
    <scope>NUCLEOTIDE SEQUENCE</scope>
</reference>
<dbReference type="Pfam" id="PF09172">
    <property type="entry name" value="Vit_open_b-sht"/>
    <property type="match status" value="1"/>
</dbReference>
<dbReference type="InterPro" id="IPR050733">
    <property type="entry name" value="Vitellogenin/Apolipophorin"/>
</dbReference>